<keyword evidence="9" id="KW-1185">Reference proteome</keyword>
<organism evidence="8 9">
    <name type="scientific">Powellomyces hirtus</name>
    <dbReference type="NCBI Taxonomy" id="109895"/>
    <lineage>
        <taxon>Eukaryota</taxon>
        <taxon>Fungi</taxon>
        <taxon>Fungi incertae sedis</taxon>
        <taxon>Chytridiomycota</taxon>
        <taxon>Chytridiomycota incertae sedis</taxon>
        <taxon>Chytridiomycetes</taxon>
        <taxon>Spizellomycetales</taxon>
        <taxon>Powellomycetaceae</taxon>
        <taxon>Powellomyces</taxon>
    </lineage>
</organism>
<dbReference type="GO" id="GO:0005737">
    <property type="term" value="C:cytoplasm"/>
    <property type="evidence" value="ECO:0007669"/>
    <property type="project" value="TreeGrafter"/>
</dbReference>
<feature type="compositionally biased region" description="Pro residues" evidence="6">
    <location>
        <begin position="161"/>
        <end position="171"/>
    </location>
</feature>
<gene>
    <name evidence="8" type="ORF">PhCBS80983_g01749</name>
</gene>
<comment type="similarity">
    <text evidence="5">Belongs to the protein kinase superfamily. Ser/Thr protein kinase family. GCN2 subfamily.</text>
</comment>
<feature type="compositionally biased region" description="Low complexity" evidence="6">
    <location>
        <begin position="665"/>
        <end position="681"/>
    </location>
</feature>
<feature type="region of interest" description="Disordered" evidence="6">
    <location>
        <begin position="636"/>
        <end position="681"/>
    </location>
</feature>
<feature type="compositionally biased region" description="Low complexity" evidence="6">
    <location>
        <begin position="641"/>
        <end position="652"/>
    </location>
</feature>
<feature type="compositionally biased region" description="Polar residues" evidence="6">
    <location>
        <begin position="217"/>
        <end position="228"/>
    </location>
</feature>
<dbReference type="GO" id="GO:0110031">
    <property type="term" value="P:negative regulation of G2/MI transition of meiotic cell cycle"/>
    <property type="evidence" value="ECO:0007669"/>
    <property type="project" value="TreeGrafter"/>
</dbReference>
<feature type="region of interest" description="Disordered" evidence="6">
    <location>
        <begin position="498"/>
        <end position="544"/>
    </location>
</feature>
<dbReference type="InterPro" id="IPR000719">
    <property type="entry name" value="Prot_kinase_dom"/>
</dbReference>
<feature type="compositionally biased region" description="Low complexity" evidence="6">
    <location>
        <begin position="716"/>
        <end position="731"/>
    </location>
</feature>
<feature type="compositionally biased region" description="Pro residues" evidence="6">
    <location>
        <begin position="293"/>
        <end position="312"/>
    </location>
</feature>
<feature type="compositionally biased region" description="Low complexity" evidence="6">
    <location>
        <begin position="313"/>
        <end position="324"/>
    </location>
</feature>
<keyword evidence="4" id="KW-0067">ATP-binding</keyword>
<feature type="region of interest" description="Disordered" evidence="6">
    <location>
        <begin position="71"/>
        <end position="127"/>
    </location>
</feature>
<feature type="compositionally biased region" description="Low complexity" evidence="6">
    <location>
        <begin position="35"/>
        <end position="53"/>
    </location>
</feature>
<dbReference type="GO" id="GO:0005524">
    <property type="term" value="F:ATP binding"/>
    <property type="evidence" value="ECO:0007669"/>
    <property type="project" value="UniProtKB-KW"/>
</dbReference>
<dbReference type="Gene3D" id="1.10.510.10">
    <property type="entry name" value="Transferase(Phosphotransferase) domain 1"/>
    <property type="match status" value="2"/>
</dbReference>
<feature type="compositionally biased region" description="Low complexity" evidence="6">
    <location>
        <begin position="426"/>
        <end position="435"/>
    </location>
</feature>
<feature type="region of interest" description="Disordered" evidence="6">
    <location>
        <begin position="152"/>
        <end position="174"/>
    </location>
</feature>
<dbReference type="SMART" id="SM00220">
    <property type="entry name" value="S_TKc"/>
    <property type="match status" value="1"/>
</dbReference>
<feature type="region of interest" description="Disordered" evidence="6">
    <location>
        <begin position="395"/>
        <end position="435"/>
    </location>
</feature>
<dbReference type="STRING" id="109895.A0A507E9Y2"/>
<name>A0A507E9Y2_9FUNG</name>
<protein>
    <recommendedName>
        <fullName evidence="7">Protein kinase domain-containing protein</fullName>
    </recommendedName>
</protein>
<feature type="compositionally biased region" description="Low complexity" evidence="6">
    <location>
        <begin position="229"/>
        <end position="238"/>
    </location>
</feature>
<dbReference type="Gene3D" id="3.30.200.20">
    <property type="entry name" value="Phosphorylase Kinase, domain 1"/>
    <property type="match status" value="1"/>
</dbReference>
<dbReference type="SUPFAM" id="SSF56112">
    <property type="entry name" value="Protein kinase-like (PK-like)"/>
    <property type="match status" value="1"/>
</dbReference>
<dbReference type="PROSITE" id="PS00108">
    <property type="entry name" value="PROTEIN_KINASE_ST"/>
    <property type="match status" value="1"/>
</dbReference>
<accession>A0A507E9Y2</accession>
<evidence type="ECO:0000256" key="6">
    <source>
        <dbReference type="SAM" id="MobiDB-lite"/>
    </source>
</evidence>
<feature type="compositionally biased region" description="Low complexity" evidence="6">
    <location>
        <begin position="90"/>
        <end position="124"/>
    </location>
</feature>
<feature type="domain" description="Protein kinase" evidence="7">
    <location>
        <begin position="371"/>
        <end position="904"/>
    </location>
</feature>
<evidence type="ECO:0000256" key="2">
    <source>
        <dbReference type="ARBA" id="ARBA00022741"/>
    </source>
</evidence>
<dbReference type="PANTHER" id="PTHR11042:SF190">
    <property type="entry name" value="MITOSIS INHIBITOR PROTEIN KINASE MIK1"/>
    <property type="match status" value="1"/>
</dbReference>
<proteinExistence type="inferred from homology"/>
<evidence type="ECO:0000256" key="5">
    <source>
        <dbReference type="ARBA" id="ARBA00037982"/>
    </source>
</evidence>
<keyword evidence="1" id="KW-0808">Transferase</keyword>
<feature type="region of interest" description="Disordered" evidence="6">
    <location>
        <begin position="22"/>
        <end position="53"/>
    </location>
</feature>
<keyword evidence="2" id="KW-0547">Nucleotide-binding</keyword>
<dbReference type="InterPro" id="IPR050339">
    <property type="entry name" value="CC_SR_Kinase"/>
</dbReference>
<dbReference type="PROSITE" id="PS50011">
    <property type="entry name" value="PROTEIN_KINASE_DOM"/>
    <property type="match status" value="1"/>
</dbReference>
<dbReference type="GO" id="GO:0005634">
    <property type="term" value="C:nucleus"/>
    <property type="evidence" value="ECO:0007669"/>
    <property type="project" value="TreeGrafter"/>
</dbReference>
<dbReference type="InterPro" id="IPR008271">
    <property type="entry name" value="Ser/Thr_kinase_AS"/>
</dbReference>
<feature type="region of interest" description="Disordered" evidence="6">
    <location>
        <begin position="715"/>
        <end position="739"/>
    </location>
</feature>
<dbReference type="Pfam" id="PF00069">
    <property type="entry name" value="Pkinase"/>
    <property type="match status" value="2"/>
</dbReference>
<feature type="region of interest" description="Disordered" evidence="6">
    <location>
        <begin position="290"/>
        <end position="333"/>
    </location>
</feature>
<dbReference type="AlphaFoldDB" id="A0A507E9Y2"/>
<evidence type="ECO:0000256" key="4">
    <source>
        <dbReference type="ARBA" id="ARBA00022840"/>
    </source>
</evidence>
<evidence type="ECO:0000259" key="7">
    <source>
        <dbReference type="PROSITE" id="PS50011"/>
    </source>
</evidence>
<dbReference type="GO" id="GO:0004713">
    <property type="term" value="F:protein tyrosine kinase activity"/>
    <property type="evidence" value="ECO:0007669"/>
    <property type="project" value="TreeGrafter"/>
</dbReference>
<dbReference type="Proteomes" id="UP000318582">
    <property type="component" value="Unassembled WGS sequence"/>
</dbReference>
<feature type="region of interest" description="Disordered" evidence="6">
    <location>
        <begin position="208"/>
        <end position="264"/>
    </location>
</feature>
<feature type="compositionally biased region" description="Polar residues" evidence="6">
    <location>
        <begin position="500"/>
        <end position="510"/>
    </location>
</feature>
<dbReference type="PANTHER" id="PTHR11042">
    <property type="entry name" value="EUKARYOTIC TRANSLATION INITIATION FACTOR 2-ALPHA KINASE EIF2-ALPHA KINASE -RELATED"/>
    <property type="match status" value="1"/>
</dbReference>
<evidence type="ECO:0000313" key="8">
    <source>
        <dbReference type="EMBL" id="TPX60541.1"/>
    </source>
</evidence>
<sequence length="904" mass="97561">MPQDRQRFAPAQEPGALLRITSHQEEASRAATAKSLPVASQSASPPPSSFNSFTSSTRAVIALPTTYVPKQLTVSSTIQHSAEGERRSADATATEASSTPTSSTTMLGSTNTATTAPPSPSTATMSQIALSHRADPLPFKKGSIFYDIAAQERQQQSVSPQPQPQPQPPPAKSKNSIFDVYHAILKPAVHMDGSELELLRKGDLALSQATERETRSENSTANPGNQDAVSSPSISVPIPKEPVALREISPLPPPPITTPSSSTRDVEAAFLTNANTSSRRGFVELDESLYNLLPPPSSRQSQPPQPPSPQPPQQSLSPSPSLPSTAAPPKKSAKLIAAEQNAIRKKRKGLDDLSVVTSPALWDTINLTFLPTKRNFLGEGRYSQVFLGFYTISESPSESRSPFPMTSPRPYKPALPNLTDKSQLESPSLPSPASASTDVIAPEFLPCAVKRLHQTQEAQSIGLSEVYILRKLSPLHPNIVKFIGVKDEAAVDNPKIRSELASSSSETPAAQSEREAGQTLVPDHARQRSSDASSSDSPKRKAPVDPSMHLLVLLEYLPKGNMWDWVVRNKQSVGRRLWIKWARQLASAVECMHAQGIVHHDIKPHNILLSEYLDVRLADFGNACFVPEQTLLLPDQPTTRSSSPLLPSQPQPDANSASPHFTPASLQSQPQPKQQQQQLQNSPILSATPASPIIPTPCSPVRNLASFLTPLQIPPTSTTTASSVSSQRTASPIIPGSPSFPDSQTLHAGLARGTAPYSAPELFTPQLPYSFPIDIYSLGVTLYTVLTAIEPFSLARTNTQLYMGARRGFFESGLQAGVGPEGILYPPAATSPTSPSSFATQQRPQDPYSVPIAKGFPRIRFLNGDPVENRICEILHGCLNRDPAIRYSATQLVRELDQLEVAPM</sequence>
<evidence type="ECO:0000313" key="9">
    <source>
        <dbReference type="Proteomes" id="UP000318582"/>
    </source>
</evidence>
<dbReference type="EMBL" id="QEAQ01000014">
    <property type="protein sequence ID" value="TPX60541.1"/>
    <property type="molecule type" value="Genomic_DNA"/>
</dbReference>
<dbReference type="CDD" id="cd00180">
    <property type="entry name" value="PKc"/>
    <property type="match status" value="1"/>
</dbReference>
<reference evidence="8 9" key="1">
    <citation type="journal article" date="2019" name="Sci. Rep.">
        <title>Comparative genomics of chytrid fungi reveal insights into the obligate biotrophic and pathogenic lifestyle of Synchytrium endobioticum.</title>
        <authorList>
            <person name="van de Vossenberg B.T.L.H."/>
            <person name="Warris S."/>
            <person name="Nguyen H.D.T."/>
            <person name="van Gent-Pelzer M.P.E."/>
            <person name="Joly D.L."/>
            <person name="van de Geest H.C."/>
            <person name="Bonants P.J.M."/>
            <person name="Smith D.S."/>
            <person name="Levesque C.A."/>
            <person name="van der Lee T.A.J."/>
        </authorList>
    </citation>
    <scope>NUCLEOTIDE SEQUENCE [LARGE SCALE GENOMIC DNA]</scope>
    <source>
        <strain evidence="8 9">CBS 809.83</strain>
    </source>
</reference>
<evidence type="ECO:0000256" key="1">
    <source>
        <dbReference type="ARBA" id="ARBA00022679"/>
    </source>
</evidence>
<keyword evidence="3" id="KW-0418">Kinase</keyword>
<comment type="caution">
    <text evidence="8">The sequence shown here is derived from an EMBL/GenBank/DDBJ whole genome shotgun (WGS) entry which is preliminary data.</text>
</comment>
<evidence type="ECO:0000256" key="3">
    <source>
        <dbReference type="ARBA" id="ARBA00022777"/>
    </source>
</evidence>
<dbReference type="InterPro" id="IPR011009">
    <property type="entry name" value="Kinase-like_dom_sf"/>
</dbReference>